<dbReference type="AlphaFoldDB" id="A0A8A4ZEG4"/>
<keyword evidence="2" id="KW-1185">Reference proteome</keyword>
<proteinExistence type="predicted"/>
<evidence type="ECO:0000313" key="1">
    <source>
        <dbReference type="EMBL" id="QTE29409.1"/>
    </source>
</evidence>
<gene>
    <name evidence="1" type="ORF">J4E96_19450</name>
</gene>
<accession>A0A8A4ZEG4</accession>
<dbReference type="Proteomes" id="UP000663937">
    <property type="component" value="Chromosome"/>
</dbReference>
<evidence type="ECO:0000313" key="2">
    <source>
        <dbReference type="Proteomes" id="UP000663937"/>
    </source>
</evidence>
<dbReference type="EMBL" id="CP071868">
    <property type="protein sequence ID" value="QTE29409.1"/>
    <property type="molecule type" value="Genomic_DNA"/>
</dbReference>
<dbReference type="KEGG" id="psic:J4E96_19450"/>
<reference evidence="1" key="1">
    <citation type="submission" date="2021-03" db="EMBL/GenBank/DDBJ databases">
        <title>Pengzhenrongella sicca gen. nov., sp. nov., a new member of suborder Micrococcineae isolated from High-Arctic tundra soil.</title>
        <authorList>
            <person name="Peng F."/>
        </authorList>
    </citation>
    <scope>NUCLEOTIDE SEQUENCE</scope>
    <source>
        <strain evidence="1">LRZ-2</strain>
    </source>
</reference>
<name>A0A8A4ZEG4_9MICO</name>
<sequence length="138" mass="13458">MRSRTLTLDALTHTLALPPVPQVAVETAGQVAALFVVPLALSKVRTTSAASPVAPTIVVHGLATWTTSRYVPALTTTTAGSSAVPVGAFARPAARVVASPDPSAATTTSATRGAGAGVTVTGPVGAEACPAASTATTA</sequence>
<protein>
    <submittedName>
        <fullName evidence="1">Uncharacterized protein</fullName>
    </submittedName>
</protein>
<organism evidence="1 2">
    <name type="scientific">Pengzhenrongella sicca</name>
    <dbReference type="NCBI Taxonomy" id="2819238"/>
    <lineage>
        <taxon>Bacteria</taxon>
        <taxon>Bacillati</taxon>
        <taxon>Actinomycetota</taxon>
        <taxon>Actinomycetes</taxon>
        <taxon>Micrococcales</taxon>
        <taxon>Pengzhenrongella</taxon>
    </lineage>
</organism>